<keyword evidence="7 8" id="KW-0998">Cell outer membrane</keyword>
<gene>
    <name evidence="12" type="ORF">DXU93_00215</name>
</gene>
<keyword evidence="2 8" id="KW-0813">Transport</keyword>
<dbReference type="InterPro" id="IPR012910">
    <property type="entry name" value="Plug_dom"/>
</dbReference>
<accession>A0A3E1F0R3</accession>
<keyword evidence="13" id="KW-1185">Reference proteome</keyword>
<dbReference type="Gene3D" id="2.170.130.10">
    <property type="entry name" value="TonB-dependent receptor, plug domain"/>
    <property type="match status" value="1"/>
</dbReference>
<dbReference type="AlphaFoldDB" id="A0A3E1F0R3"/>
<evidence type="ECO:0000313" key="12">
    <source>
        <dbReference type="EMBL" id="RFC55395.1"/>
    </source>
</evidence>
<dbReference type="PROSITE" id="PS52016">
    <property type="entry name" value="TONB_DEPENDENT_REC_3"/>
    <property type="match status" value="1"/>
</dbReference>
<dbReference type="SUPFAM" id="SSF56935">
    <property type="entry name" value="Porins"/>
    <property type="match status" value="1"/>
</dbReference>
<comment type="caution">
    <text evidence="12">The sequence shown here is derived from an EMBL/GenBank/DDBJ whole genome shotgun (WGS) entry which is preliminary data.</text>
</comment>
<evidence type="ECO:0000256" key="9">
    <source>
        <dbReference type="RuleBase" id="RU003357"/>
    </source>
</evidence>
<dbReference type="InterPro" id="IPR039426">
    <property type="entry name" value="TonB-dep_rcpt-like"/>
</dbReference>
<evidence type="ECO:0000256" key="4">
    <source>
        <dbReference type="ARBA" id="ARBA00022692"/>
    </source>
</evidence>
<dbReference type="Pfam" id="PF00593">
    <property type="entry name" value="TonB_dep_Rec_b-barrel"/>
    <property type="match status" value="1"/>
</dbReference>
<evidence type="ECO:0000256" key="3">
    <source>
        <dbReference type="ARBA" id="ARBA00022452"/>
    </source>
</evidence>
<protein>
    <submittedName>
        <fullName evidence="12">TonB-dependent receptor</fullName>
    </submittedName>
</protein>
<evidence type="ECO:0000256" key="6">
    <source>
        <dbReference type="ARBA" id="ARBA00023136"/>
    </source>
</evidence>
<keyword evidence="3 8" id="KW-1134">Transmembrane beta strand</keyword>
<keyword evidence="4 8" id="KW-0812">Transmembrane</keyword>
<dbReference type="Proteomes" id="UP000257127">
    <property type="component" value="Unassembled WGS sequence"/>
</dbReference>
<evidence type="ECO:0000259" key="11">
    <source>
        <dbReference type="Pfam" id="PF07715"/>
    </source>
</evidence>
<dbReference type="OrthoDB" id="9759247at2"/>
<dbReference type="GO" id="GO:0015344">
    <property type="term" value="F:siderophore uptake transmembrane transporter activity"/>
    <property type="evidence" value="ECO:0007669"/>
    <property type="project" value="TreeGrafter"/>
</dbReference>
<evidence type="ECO:0000313" key="13">
    <source>
        <dbReference type="Proteomes" id="UP000257127"/>
    </source>
</evidence>
<dbReference type="RefSeq" id="WP_116879235.1">
    <property type="nucleotide sequence ID" value="NZ_QURB01000001.1"/>
</dbReference>
<feature type="domain" description="TonB-dependent receptor-like beta-barrel" evidence="10">
    <location>
        <begin position="193"/>
        <end position="638"/>
    </location>
</feature>
<keyword evidence="5 9" id="KW-0798">TonB box</keyword>
<evidence type="ECO:0000256" key="8">
    <source>
        <dbReference type="PROSITE-ProRule" id="PRU01360"/>
    </source>
</evidence>
<comment type="subcellular location">
    <subcellularLocation>
        <location evidence="1 8">Cell outer membrane</location>
        <topology evidence="1 8">Multi-pass membrane protein</topology>
    </subcellularLocation>
</comment>
<dbReference type="EMBL" id="QURB01000001">
    <property type="protein sequence ID" value="RFC55395.1"/>
    <property type="molecule type" value="Genomic_DNA"/>
</dbReference>
<evidence type="ECO:0000256" key="2">
    <source>
        <dbReference type="ARBA" id="ARBA00022448"/>
    </source>
</evidence>
<proteinExistence type="inferred from homology"/>
<evidence type="ECO:0000256" key="5">
    <source>
        <dbReference type="ARBA" id="ARBA00023077"/>
    </source>
</evidence>
<keyword evidence="6 8" id="KW-0472">Membrane</keyword>
<dbReference type="InterPro" id="IPR036942">
    <property type="entry name" value="Beta-barrel_TonB_sf"/>
</dbReference>
<dbReference type="InterPro" id="IPR037066">
    <property type="entry name" value="Plug_dom_sf"/>
</dbReference>
<comment type="similarity">
    <text evidence="8 9">Belongs to the TonB-dependent receptor family.</text>
</comment>
<dbReference type="PANTHER" id="PTHR30069">
    <property type="entry name" value="TONB-DEPENDENT OUTER MEMBRANE RECEPTOR"/>
    <property type="match status" value="1"/>
</dbReference>
<keyword evidence="12" id="KW-0675">Receptor</keyword>
<dbReference type="GO" id="GO:0009279">
    <property type="term" value="C:cell outer membrane"/>
    <property type="evidence" value="ECO:0007669"/>
    <property type="project" value="UniProtKB-SubCell"/>
</dbReference>
<dbReference type="PANTHER" id="PTHR30069:SF49">
    <property type="entry name" value="OUTER MEMBRANE PROTEIN C"/>
    <property type="match status" value="1"/>
</dbReference>
<evidence type="ECO:0000256" key="7">
    <source>
        <dbReference type="ARBA" id="ARBA00023237"/>
    </source>
</evidence>
<dbReference type="Gene3D" id="2.40.170.20">
    <property type="entry name" value="TonB-dependent receptor, beta-barrel domain"/>
    <property type="match status" value="1"/>
</dbReference>
<organism evidence="12 13">
    <name type="scientific">Brumimicrobium aurantiacum</name>
    <dbReference type="NCBI Taxonomy" id="1737063"/>
    <lineage>
        <taxon>Bacteria</taxon>
        <taxon>Pseudomonadati</taxon>
        <taxon>Bacteroidota</taxon>
        <taxon>Flavobacteriia</taxon>
        <taxon>Flavobacteriales</taxon>
        <taxon>Crocinitomicaceae</taxon>
        <taxon>Brumimicrobium</taxon>
    </lineage>
</organism>
<dbReference type="InterPro" id="IPR000531">
    <property type="entry name" value="Beta-barrel_TonB"/>
</dbReference>
<evidence type="ECO:0000256" key="1">
    <source>
        <dbReference type="ARBA" id="ARBA00004571"/>
    </source>
</evidence>
<sequence length="667" mass="74786">MKKIVFIGALCALSSYGFSQDDTLRSTQNFKEVQIQGEFKVGDIDSSSNLQNSIDHLLSTTPGITMIKRGNYALEPTIRGLNAGQINVTIDGMQMFGACTDRMDPISSYVEPTNLEKIKLNTTPNGDQSGSSIGGEIDFSLMKAKIGASKKISGKVGAGYQTNANNIQTLGTVQYSAKKWALLVNGIYRKADNYYAANRKEIRFSQFEKWNAGANLAVALNKNNKIYLDYIQDEGYDIGYPALTMDVGFAKAYISAFTHKYENKLNKFRSLETKLFFNYVNHTMDDTKRPEELVPMHMDMPGTSRTFGGFSKAKFLLSPKHILNVKLNAYQNDLHAEMTMYPDFGSEMFMLTIPDGVRRTAGINVSDTWFVNSKLKLTYGARAEVNASDITTEIGEQTLTSFYNGDAAQVRYSGNVFAQADYSFTRKVAVFGGVNYAQRPPSLQETYGFYLFNRVDNHDYIGNPDIMNETSINTNIGIELKYSKVAVTLKGFANYFSNYIIGMVLPSYSNMTIGADGVKQYTNIDNALLTGGELTLNWKPVDNITVNSVNSYSFGTDDQGGYLPYIPPFKSINSIQYNYKMWSVKVEHIGAMAQNNVSTERYGEGTTPAFNIMNFSVHKHFKLKKDKAIHAQFDIQNIFDTPYYEHLDVLKIQRQGINFVFKTTFVF</sequence>
<dbReference type="Pfam" id="PF07715">
    <property type="entry name" value="Plug"/>
    <property type="match status" value="1"/>
</dbReference>
<feature type="domain" description="TonB-dependent receptor plug" evidence="11">
    <location>
        <begin position="51"/>
        <end position="134"/>
    </location>
</feature>
<dbReference type="GO" id="GO:0044718">
    <property type="term" value="P:siderophore transmembrane transport"/>
    <property type="evidence" value="ECO:0007669"/>
    <property type="project" value="TreeGrafter"/>
</dbReference>
<evidence type="ECO:0000259" key="10">
    <source>
        <dbReference type="Pfam" id="PF00593"/>
    </source>
</evidence>
<name>A0A3E1F0R3_9FLAO</name>
<reference evidence="12 13" key="1">
    <citation type="submission" date="2018-08" db="EMBL/GenBank/DDBJ databases">
        <title>The draft genome squence of Brumimicrobium sp. N62.</title>
        <authorList>
            <person name="Du Z.-J."/>
            <person name="Luo H.-R."/>
        </authorList>
    </citation>
    <scope>NUCLEOTIDE SEQUENCE [LARGE SCALE GENOMIC DNA]</scope>
    <source>
        <strain evidence="12 13">N62</strain>
    </source>
</reference>